<dbReference type="PANTHER" id="PTHR34187:SF2">
    <property type="entry name" value="DUF202 DOMAIN-CONTAINING PROTEIN"/>
    <property type="match status" value="1"/>
</dbReference>
<keyword evidence="2" id="KW-1003">Cell membrane</keyword>
<dbReference type="EMBL" id="JADCUA010000010">
    <property type="protein sequence ID" value="KAH9836693.1"/>
    <property type="molecule type" value="Genomic_DNA"/>
</dbReference>
<feature type="transmembrane region" description="Helical" evidence="6">
    <location>
        <begin position="86"/>
        <end position="106"/>
    </location>
</feature>
<dbReference type="PANTHER" id="PTHR34187">
    <property type="entry name" value="FGR18P"/>
    <property type="match status" value="1"/>
</dbReference>
<dbReference type="GeneID" id="72001306"/>
<keyword evidence="4 6" id="KW-1133">Transmembrane helix</keyword>
<keyword evidence="5 6" id="KW-0472">Membrane</keyword>
<proteinExistence type="predicted"/>
<evidence type="ECO:0000256" key="6">
    <source>
        <dbReference type="SAM" id="Phobius"/>
    </source>
</evidence>
<feature type="domain" description="DUF202" evidence="7">
    <location>
        <begin position="23"/>
        <end position="109"/>
    </location>
</feature>
<protein>
    <recommendedName>
        <fullName evidence="7">DUF202 domain-containing protein</fullName>
    </recommendedName>
</protein>
<evidence type="ECO:0000313" key="9">
    <source>
        <dbReference type="Proteomes" id="UP000814176"/>
    </source>
</evidence>
<evidence type="ECO:0000256" key="5">
    <source>
        <dbReference type="ARBA" id="ARBA00023136"/>
    </source>
</evidence>
<dbReference type="Proteomes" id="UP000814176">
    <property type="component" value="Unassembled WGS sequence"/>
</dbReference>
<dbReference type="RefSeq" id="XP_047778931.1">
    <property type="nucleotide sequence ID" value="XM_047920574.1"/>
</dbReference>
<comment type="subcellular location">
    <subcellularLocation>
        <location evidence="1">Cell membrane</location>
        <topology evidence="1">Multi-pass membrane protein</topology>
    </subcellularLocation>
</comment>
<keyword evidence="9" id="KW-1185">Reference proteome</keyword>
<comment type="caution">
    <text evidence="8">The sequence shown here is derived from an EMBL/GenBank/DDBJ whole genome shotgun (WGS) entry which is preliminary data.</text>
</comment>
<accession>A0ABQ8KFY1</accession>
<evidence type="ECO:0000313" key="8">
    <source>
        <dbReference type="EMBL" id="KAH9836693.1"/>
    </source>
</evidence>
<evidence type="ECO:0000256" key="3">
    <source>
        <dbReference type="ARBA" id="ARBA00022692"/>
    </source>
</evidence>
<sequence>MSRLARLLFRGYERVENTGSTARDHLANERTYLAWTRTSLGLIALVIGVERFERFRADLKAQMGPASQSQSAELEHAQQVKHGRHLAGTLLATGVATLVMGTWRYYATLQDLQKGVFRPNVQGVAMVAVGCACVTAAVVRSELRYGQVGVWDIMDCLGCL</sequence>
<dbReference type="Pfam" id="PF02656">
    <property type="entry name" value="DUF202"/>
    <property type="match status" value="1"/>
</dbReference>
<evidence type="ECO:0000256" key="4">
    <source>
        <dbReference type="ARBA" id="ARBA00022989"/>
    </source>
</evidence>
<organism evidence="8 9">
    <name type="scientific">Rhodofomes roseus</name>
    <dbReference type="NCBI Taxonomy" id="34475"/>
    <lineage>
        <taxon>Eukaryota</taxon>
        <taxon>Fungi</taxon>
        <taxon>Dikarya</taxon>
        <taxon>Basidiomycota</taxon>
        <taxon>Agaricomycotina</taxon>
        <taxon>Agaricomycetes</taxon>
        <taxon>Polyporales</taxon>
        <taxon>Rhodofomes</taxon>
    </lineage>
</organism>
<evidence type="ECO:0000256" key="2">
    <source>
        <dbReference type="ARBA" id="ARBA00022475"/>
    </source>
</evidence>
<evidence type="ECO:0000256" key="1">
    <source>
        <dbReference type="ARBA" id="ARBA00004651"/>
    </source>
</evidence>
<dbReference type="InterPro" id="IPR003807">
    <property type="entry name" value="DUF202"/>
</dbReference>
<gene>
    <name evidence="8" type="ORF">C8Q71DRAFT_707677</name>
</gene>
<reference evidence="8 9" key="1">
    <citation type="journal article" date="2021" name="Environ. Microbiol.">
        <title>Gene family expansions and transcriptome signatures uncover fungal adaptations to wood decay.</title>
        <authorList>
            <person name="Hage H."/>
            <person name="Miyauchi S."/>
            <person name="Viragh M."/>
            <person name="Drula E."/>
            <person name="Min B."/>
            <person name="Chaduli D."/>
            <person name="Navarro D."/>
            <person name="Favel A."/>
            <person name="Norest M."/>
            <person name="Lesage-Meessen L."/>
            <person name="Balint B."/>
            <person name="Merenyi Z."/>
            <person name="de Eugenio L."/>
            <person name="Morin E."/>
            <person name="Martinez A.T."/>
            <person name="Baldrian P."/>
            <person name="Stursova M."/>
            <person name="Martinez M.J."/>
            <person name="Novotny C."/>
            <person name="Magnuson J.K."/>
            <person name="Spatafora J.W."/>
            <person name="Maurice S."/>
            <person name="Pangilinan J."/>
            <person name="Andreopoulos W."/>
            <person name="LaButti K."/>
            <person name="Hundley H."/>
            <person name="Na H."/>
            <person name="Kuo A."/>
            <person name="Barry K."/>
            <person name="Lipzen A."/>
            <person name="Henrissat B."/>
            <person name="Riley R."/>
            <person name="Ahrendt S."/>
            <person name="Nagy L.G."/>
            <person name="Grigoriev I.V."/>
            <person name="Martin F."/>
            <person name="Rosso M.N."/>
        </authorList>
    </citation>
    <scope>NUCLEOTIDE SEQUENCE [LARGE SCALE GENOMIC DNA]</scope>
    <source>
        <strain evidence="8 9">CIRM-BRFM 1785</strain>
    </source>
</reference>
<evidence type="ECO:0000259" key="7">
    <source>
        <dbReference type="Pfam" id="PF02656"/>
    </source>
</evidence>
<name>A0ABQ8KFY1_9APHY</name>
<keyword evidence="3 6" id="KW-0812">Transmembrane</keyword>
<feature type="transmembrane region" description="Helical" evidence="6">
    <location>
        <begin position="121"/>
        <end position="139"/>
    </location>
</feature>
<dbReference type="InterPro" id="IPR052053">
    <property type="entry name" value="IM_YidH-like"/>
</dbReference>